<evidence type="ECO:0000313" key="5">
    <source>
        <dbReference type="Proteomes" id="UP001501734"/>
    </source>
</evidence>
<dbReference type="SUPFAM" id="SSF52402">
    <property type="entry name" value="Adenine nucleotide alpha hydrolases-like"/>
    <property type="match status" value="1"/>
</dbReference>
<keyword evidence="5" id="KW-1185">Reference proteome</keyword>
<dbReference type="PRINTS" id="PR01438">
    <property type="entry name" value="UNVRSLSTRESS"/>
</dbReference>
<comment type="caution">
    <text evidence="4">The sequence shown here is derived from an EMBL/GenBank/DDBJ whole genome shotgun (WGS) entry which is preliminary data.</text>
</comment>
<evidence type="ECO:0000313" key="4">
    <source>
        <dbReference type="EMBL" id="GAA4072752.1"/>
    </source>
</evidence>
<dbReference type="CDD" id="cd00293">
    <property type="entry name" value="USP-like"/>
    <property type="match status" value="1"/>
</dbReference>
<proteinExistence type="inferred from homology"/>
<sequence>MLLNDAYQNIVVAIDGSQASLRAFKKAVLICKRNQGQLIIAHVVDTKTISTAETYDQSMINRSETYATHLLNDYKQQAETSGLTNVQTHIDYGSPKVRIPKHVAKAFNADLIVCGATGLNAVERFLIGSVSENIVRYAPCDVLVIRSDEDLDEDETEK</sequence>
<dbReference type="RefSeq" id="WP_344912347.1">
    <property type="nucleotide sequence ID" value="NZ_BAABDL010000094.1"/>
</dbReference>
<dbReference type="Gene3D" id="3.40.50.620">
    <property type="entry name" value="HUPs"/>
    <property type="match status" value="1"/>
</dbReference>
<keyword evidence="2" id="KW-0963">Cytoplasm</keyword>
<comment type="subcellular location">
    <subcellularLocation>
        <location evidence="2">Cytoplasm</location>
    </subcellularLocation>
</comment>
<dbReference type="PANTHER" id="PTHR46268">
    <property type="entry name" value="STRESS RESPONSE PROTEIN NHAX"/>
    <property type="match status" value="1"/>
</dbReference>
<evidence type="ECO:0000256" key="2">
    <source>
        <dbReference type="PIRNR" id="PIRNR006276"/>
    </source>
</evidence>
<dbReference type="PIRSF" id="PIRSF006276">
    <property type="entry name" value="UspA"/>
    <property type="match status" value="1"/>
</dbReference>
<organism evidence="4 5">
    <name type="scientific">Amphibacillus indicireducens</name>
    <dbReference type="NCBI Taxonomy" id="1076330"/>
    <lineage>
        <taxon>Bacteria</taxon>
        <taxon>Bacillati</taxon>
        <taxon>Bacillota</taxon>
        <taxon>Bacilli</taxon>
        <taxon>Bacillales</taxon>
        <taxon>Bacillaceae</taxon>
        <taxon>Amphibacillus</taxon>
    </lineage>
</organism>
<dbReference type="PANTHER" id="PTHR46268:SF6">
    <property type="entry name" value="UNIVERSAL STRESS PROTEIN UP12"/>
    <property type="match status" value="1"/>
</dbReference>
<dbReference type="Pfam" id="PF00582">
    <property type="entry name" value="Usp"/>
    <property type="match status" value="1"/>
</dbReference>
<evidence type="ECO:0000259" key="3">
    <source>
        <dbReference type="Pfam" id="PF00582"/>
    </source>
</evidence>
<dbReference type="InterPro" id="IPR014729">
    <property type="entry name" value="Rossmann-like_a/b/a_fold"/>
</dbReference>
<gene>
    <name evidence="4" type="ORF">GCM10022410_17720</name>
</gene>
<accession>A0ABP7VTN8</accession>
<reference evidence="5" key="1">
    <citation type="journal article" date="2019" name="Int. J. Syst. Evol. Microbiol.">
        <title>The Global Catalogue of Microorganisms (GCM) 10K type strain sequencing project: providing services to taxonomists for standard genome sequencing and annotation.</title>
        <authorList>
            <consortium name="The Broad Institute Genomics Platform"/>
            <consortium name="The Broad Institute Genome Sequencing Center for Infectious Disease"/>
            <person name="Wu L."/>
            <person name="Ma J."/>
        </authorList>
    </citation>
    <scope>NUCLEOTIDE SEQUENCE [LARGE SCALE GENOMIC DNA]</scope>
    <source>
        <strain evidence="5">JCM 17250</strain>
    </source>
</reference>
<evidence type="ECO:0000256" key="1">
    <source>
        <dbReference type="ARBA" id="ARBA00008791"/>
    </source>
</evidence>
<name>A0ABP7VTN8_9BACI</name>
<dbReference type="Proteomes" id="UP001501734">
    <property type="component" value="Unassembled WGS sequence"/>
</dbReference>
<protein>
    <recommendedName>
        <fullName evidence="2">Universal stress protein</fullName>
    </recommendedName>
</protein>
<feature type="domain" description="UspA" evidence="3">
    <location>
        <begin position="7"/>
        <end position="146"/>
    </location>
</feature>
<dbReference type="InterPro" id="IPR006015">
    <property type="entry name" value="Universal_stress_UspA"/>
</dbReference>
<dbReference type="InterPro" id="IPR006016">
    <property type="entry name" value="UspA"/>
</dbReference>
<comment type="similarity">
    <text evidence="1 2">Belongs to the universal stress protein A family.</text>
</comment>
<dbReference type="EMBL" id="BAABDL010000094">
    <property type="protein sequence ID" value="GAA4072752.1"/>
    <property type="molecule type" value="Genomic_DNA"/>
</dbReference>